<dbReference type="InterPro" id="IPR003594">
    <property type="entry name" value="HATPase_dom"/>
</dbReference>
<dbReference type="InterPro" id="IPR004358">
    <property type="entry name" value="Sig_transdc_His_kin-like_C"/>
</dbReference>
<proteinExistence type="predicted"/>
<keyword evidence="10" id="KW-1185">Reference proteome</keyword>
<keyword evidence="6" id="KW-0732">Signal</keyword>
<feature type="chain" id="PRO_5002774273" description="histidine kinase" evidence="6">
    <location>
        <begin position="22"/>
        <end position="1211"/>
    </location>
</feature>
<dbReference type="eggNOG" id="COG2202">
    <property type="taxonomic scope" value="Bacteria"/>
</dbReference>
<gene>
    <name evidence="9" type="ordered locus">Oter_2140</name>
</gene>
<dbReference type="InterPro" id="IPR036890">
    <property type="entry name" value="HATPase_C_sf"/>
</dbReference>
<dbReference type="SUPFAM" id="SSF63829">
    <property type="entry name" value="Calcium-dependent phosphotriesterase"/>
    <property type="match status" value="2"/>
</dbReference>
<dbReference type="PANTHER" id="PTHR43547:SF2">
    <property type="entry name" value="HYBRID SIGNAL TRANSDUCTION HISTIDINE KINASE C"/>
    <property type="match status" value="1"/>
</dbReference>
<feature type="coiled-coil region" evidence="4">
    <location>
        <begin position="1005"/>
        <end position="1032"/>
    </location>
</feature>
<evidence type="ECO:0000259" key="7">
    <source>
        <dbReference type="PROSITE" id="PS50109"/>
    </source>
</evidence>
<dbReference type="Pfam" id="PF07495">
    <property type="entry name" value="Y_Y_Y"/>
    <property type="match status" value="1"/>
</dbReference>
<dbReference type="KEGG" id="ote:Oter_2140"/>
<name>B1ZNQ3_OPITP</name>
<dbReference type="RefSeq" id="WP_012374960.1">
    <property type="nucleotide sequence ID" value="NC_010571.1"/>
</dbReference>
<dbReference type="InterPro" id="IPR000014">
    <property type="entry name" value="PAS"/>
</dbReference>
<dbReference type="PRINTS" id="PR00344">
    <property type="entry name" value="BCTRLSENSOR"/>
</dbReference>
<protein>
    <recommendedName>
        <fullName evidence="2">histidine kinase</fullName>
        <ecNumber evidence="2">2.7.13.3</ecNumber>
    </recommendedName>
</protein>
<dbReference type="SUPFAM" id="SSF55785">
    <property type="entry name" value="PYP-like sensor domain (PAS domain)"/>
    <property type="match status" value="1"/>
</dbReference>
<dbReference type="HOGENOM" id="CLU_269706_0_0_0"/>
<dbReference type="OrthoDB" id="183776at2"/>
<dbReference type="InterPro" id="IPR000700">
    <property type="entry name" value="PAS-assoc_C"/>
</dbReference>
<dbReference type="InterPro" id="IPR015943">
    <property type="entry name" value="WD40/YVTN_repeat-like_dom_sf"/>
</dbReference>
<dbReference type="InterPro" id="IPR011123">
    <property type="entry name" value="Y_Y_Y"/>
</dbReference>
<dbReference type="NCBIfam" id="TIGR00229">
    <property type="entry name" value="sensory_box"/>
    <property type="match status" value="1"/>
</dbReference>
<dbReference type="GO" id="GO:0000155">
    <property type="term" value="F:phosphorelay sensor kinase activity"/>
    <property type="evidence" value="ECO:0007669"/>
    <property type="project" value="TreeGrafter"/>
</dbReference>
<dbReference type="Gene3D" id="3.30.450.20">
    <property type="entry name" value="PAS domain"/>
    <property type="match status" value="1"/>
</dbReference>
<dbReference type="Gene3D" id="3.30.565.10">
    <property type="entry name" value="Histidine kinase-like ATPase, C-terminal domain"/>
    <property type="match status" value="1"/>
</dbReference>
<feature type="region of interest" description="Disordered" evidence="5">
    <location>
        <begin position="1192"/>
        <end position="1211"/>
    </location>
</feature>
<dbReference type="PROSITE" id="PS50113">
    <property type="entry name" value="PAC"/>
    <property type="match status" value="1"/>
</dbReference>
<dbReference type="Gene3D" id="2.60.40.10">
    <property type="entry name" value="Immunoglobulins"/>
    <property type="match status" value="1"/>
</dbReference>
<sequence length="1211" mass="132733">MRAAWLGLVAALLAAVTPAFALDPAKSIRQFNVQSWTRQTGLPADKIGDVVQTPDGFIWLGTQNGLVRFDGLEFKVVPITLPYAGGQDVAKLSIAPDGALWFAINRGGFGRFDGQKFSPIDDARFQDPRIAAGTILVGRDGAIWTGTVNGLNRWVKDRPAESFYAESVQPSGTVLALHEDAAGRMWVGTGGSGLYYHDGKSLHELRDESLRGYSTVALTSDARGAIWLATARSLRRLAPGAERTEVLLTEMPVSAVLVDRQGVVWFGTTSRGLGRYADGEFTFLGKAEGLASDNVFSLFEDREGSLWVGTPEGLSQLTDLKFPIFSKPEGLLEGSAIAVTPARAGGVWAAMASGVSYFDGRRAHNITDRELLPNPYQRTIFEARNGDLYVGDGDRNIHVFRDDRLLYRVHTELWPDAMTEDHESVLVGVGWMLYRLREGGLQPFEFQPGQDPNLGWINRLYVNADGTIWAGTNSGVARIRDGLVTRWSPAQGLSSDRVHFVFVDVDGAVWAGLPTGLARIKDERVANVRLADGLPDQRIFAIVPDEVGNFWISSGRGVFRAAREKLNAIADGQPVELGAELFGGLEAVKFTDRTDQGFSGCRSNDGRIWFPNPLGVMTIDPTKYFRNPIAPPVHLEQVRVNGEERPVTEKLVLQPGENRVEFTFTALSYIAPRKLRARYRLHGLEEEWVDAGPRRSALYSRLAPGNYTFQVQACNADGVWNTTGAELSFRLLPPFHETGWFYALCGLVSLAAVVGGHRWRVRHMEVARLKLQAERDLLETKVTERTAELAHEHALLTTLLDSSPDQIYFKDTESRYLKASQARAEALGLSSSGALIGRSDAELMPDSDVRAALAGEQEIIRTGQPLIGQVEVESEQAGNKRWLLTSKMPLRNKAGEIIGTFGISKDITMLKEAEAKLIEAHRQLLVTSRQAGMAEVATSVLHNVGNVLNSVNVSASLVSEKMRNARLDHLEKAVAMLQAHAGDLAEFLVSDPKGRKLPEFFALLSSQLTAERDEIARELEHLRKNVDHIKEVVAMQQSYAKVAGVAESMPLTDVVDDALRMYELELARHQITLDRDYQAQPVLRTDRHKLMQILVNLIQNAKYACKESNRPDRKIILRVTQADGRARVAVVDNGIGIPRESLSRIFAHGYTTRKDGHGFGLHSGALVAKELGGSLTAESGGAGEGATFTVELPLQASAGQESSPPPAASIS</sequence>
<dbReference type="STRING" id="452637.Oter_2140"/>
<evidence type="ECO:0000256" key="1">
    <source>
        <dbReference type="ARBA" id="ARBA00000085"/>
    </source>
</evidence>
<dbReference type="InterPro" id="IPR035965">
    <property type="entry name" value="PAS-like_dom_sf"/>
</dbReference>
<dbReference type="Gene3D" id="2.130.10.10">
    <property type="entry name" value="YVTN repeat-like/Quinoprotein amine dehydrogenase"/>
    <property type="match status" value="3"/>
</dbReference>
<evidence type="ECO:0000256" key="6">
    <source>
        <dbReference type="SAM" id="SignalP"/>
    </source>
</evidence>
<evidence type="ECO:0000256" key="5">
    <source>
        <dbReference type="SAM" id="MobiDB-lite"/>
    </source>
</evidence>
<evidence type="ECO:0000256" key="4">
    <source>
        <dbReference type="SAM" id="Coils"/>
    </source>
</evidence>
<evidence type="ECO:0000256" key="2">
    <source>
        <dbReference type="ARBA" id="ARBA00012438"/>
    </source>
</evidence>
<dbReference type="EC" id="2.7.13.3" evidence="2"/>
<dbReference type="CDD" id="cd00075">
    <property type="entry name" value="HATPase"/>
    <property type="match status" value="1"/>
</dbReference>
<evidence type="ECO:0000313" key="9">
    <source>
        <dbReference type="EMBL" id="ACB75423.1"/>
    </source>
</evidence>
<comment type="catalytic activity">
    <reaction evidence="1">
        <text>ATP + protein L-histidine = ADP + protein N-phospho-L-histidine.</text>
        <dbReference type="EC" id="2.7.13.3"/>
    </reaction>
</comment>
<evidence type="ECO:0000259" key="8">
    <source>
        <dbReference type="PROSITE" id="PS50113"/>
    </source>
</evidence>
<dbReference type="PROSITE" id="PS50109">
    <property type="entry name" value="HIS_KIN"/>
    <property type="match status" value="1"/>
</dbReference>
<evidence type="ECO:0000313" key="10">
    <source>
        <dbReference type="Proteomes" id="UP000007013"/>
    </source>
</evidence>
<dbReference type="InterPro" id="IPR013656">
    <property type="entry name" value="PAS_4"/>
</dbReference>
<dbReference type="SMART" id="SM00387">
    <property type="entry name" value="HATPase_c"/>
    <property type="match status" value="1"/>
</dbReference>
<keyword evidence="9" id="KW-0418">Kinase</keyword>
<dbReference type="InterPro" id="IPR011110">
    <property type="entry name" value="Reg_prop"/>
</dbReference>
<organism evidence="9 10">
    <name type="scientific">Opitutus terrae (strain DSM 11246 / JCM 15787 / PB90-1)</name>
    <dbReference type="NCBI Taxonomy" id="452637"/>
    <lineage>
        <taxon>Bacteria</taxon>
        <taxon>Pseudomonadati</taxon>
        <taxon>Verrucomicrobiota</taxon>
        <taxon>Opitutia</taxon>
        <taxon>Opitutales</taxon>
        <taxon>Opitutaceae</taxon>
        <taxon>Opitutus</taxon>
    </lineage>
</organism>
<dbReference type="SUPFAM" id="SSF55874">
    <property type="entry name" value="ATPase domain of HSP90 chaperone/DNA topoisomerase II/histidine kinase"/>
    <property type="match status" value="1"/>
</dbReference>
<feature type="signal peptide" evidence="6">
    <location>
        <begin position="1"/>
        <end position="21"/>
    </location>
</feature>
<keyword evidence="3" id="KW-0597">Phosphoprotein</keyword>
<dbReference type="Pfam" id="PF02518">
    <property type="entry name" value="HATPase_c"/>
    <property type="match status" value="1"/>
</dbReference>
<feature type="domain" description="Histidine kinase" evidence="7">
    <location>
        <begin position="1015"/>
        <end position="1196"/>
    </location>
</feature>
<dbReference type="Pfam" id="PF08448">
    <property type="entry name" value="PAS_4"/>
    <property type="match status" value="1"/>
</dbReference>
<dbReference type="PANTHER" id="PTHR43547">
    <property type="entry name" value="TWO-COMPONENT HISTIDINE KINASE"/>
    <property type="match status" value="1"/>
</dbReference>
<evidence type="ECO:0000256" key="3">
    <source>
        <dbReference type="ARBA" id="ARBA00022553"/>
    </source>
</evidence>
<reference evidence="9 10" key="1">
    <citation type="journal article" date="2011" name="J. Bacteriol.">
        <title>Genome sequence of the verrucomicrobium Opitutus terrae PB90-1, an abundant inhabitant of rice paddy soil ecosystems.</title>
        <authorList>
            <person name="van Passel M.W."/>
            <person name="Kant R."/>
            <person name="Palva A."/>
            <person name="Copeland A."/>
            <person name="Lucas S."/>
            <person name="Lapidus A."/>
            <person name="Glavina del Rio T."/>
            <person name="Pitluck S."/>
            <person name="Goltsman E."/>
            <person name="Clum A."/>
            <person name="Sun H."/>
            <person name="Schmutz J."/>
            <person name="Larimer F.W."/>
            <person name="Land M.L."/>
            <person name="Hauser L."/>
            <person name="Kyrpides N."/>
            <person name="Mikhailova N."/>
            <person name="Richardson P.P."/>
            <person name="Janssen P.H."/>
            <person name="de Vos W.M."/>
            <person name="Smidt H."/>
        </authorList>
    </citation>
    <scope>NUCLEOTIDE SEQUENCE [LARGE SCALE GENOMIC DNA]</scope>
    <source>
        <strain evidence="10">DSM 11246 / JCM 15787 / PB90-1</strain>
    </source>
</reference>
<dbReference type="InterPro" id="IPR013783">
    <property type="entry name" value="Ig-like_fold"/>
</dbReference>
<dbReference type="eggNOG" id="COG3292">
    <property type="taxonomic scope" value="Bacteria"/>
</dbReference>
<keyword evidence="4" id="KW-0175">Coiled coil</keyword>
<feature type="domain" description="PAC" evidence="8">
    <location>
        <begin position="866"/>
        <end position="919"/>
    </location>
</feature>
<keyword evidence="9" id="KW-0808">Transferase</keyword>
<dbReference type="InterPro" id="IPR005467">
    <property type="entry name" value="His_kinase_dom"/>
</dbReference>
<dbReference type="Pfam" id="PF07494">
    <property type="entry name" value="Reg_prop"/>
    <property type="match status" value="2"/>
</dbReference>
<dbReference type="eggNOG" id="COG4191">
    <property type="taxonomic scope" value="Bacteria"/>
</dbReference>
<dbReference type="EMBL" id="CP001032">
    <property type="protein sequence ID" value="ACB75423.1"/>
    <property type="molecule type" value="Genomic_DNA"/>
</dbReference>
<dbReference type="Proteomes" id="UP000007013">
    <property type="component" value="Chromosome"/>
</dbReference>
<dbReference type="AlphaFoldDB" id="B1ZNQ3"/>
<accession>B1ZNQ3</accession>